<proteinExistence type="predicted"/>
<evidence type="ECO:0000313" key="1">
    <source>
        <dbReference type="EMBL" id="KKN39070.1"/>
    </source>
</evidence>
<comment type="caution">
    <text evidence="1">The sequence shown here is derived from an EMBL/GenBank/DDBJ whole genome shotgun (WGS) entry which is preliminary data.</text>
</comment>
<accession>A0A0F9Q513</accession>
<organism evidence="1">
    <name type="scientific">marine sediment metagenome</name>
    <dbReference type="NCBI Taxonomy" id="412755"/>
    <lineage>
        <taxon>unclassified sequences</taxon>
        <taxon>metagenomes</taxon>
        <taxon>ecological metagenomes</taxon>
    </lineage>
</organism>
<protein>
    <submittedName>
        <fullName evidence="1">Uncharacterized protein</fullName>
    </submittedName>
</protein>
<sequence>MFLLLIPIEKVGIFSNIYGTRKALRIIYIKARFQAIASGMNSLVLVVGGENFIDLHALKWRGFLSW</sequence>
<dbReference type="EMBL" id="LAZR01001784">
    <property type="protein sequence ID" value="KKN39070.1"/>
    <property type="molecule type" value="Genomic_DNA"/>
</dbReference>
<gene>
    <name evidence="1" type="ORF">LCGC14_0747020</name>
</gene>
<reference evidence="1" key="1">
    <citation type="journal article" date="2015" name="Nature">
        <title>Complex archaea that bridge the gap between prokaryotes and eukaryotes.</title>
        <authorList>
            <person name="Spang A."/>
            <person name="Saw J.H."/>
            <person name="Jorgensen S.L."/>
            <person name="Zaremba-Niedzwiedzka K."/>
            <person name="Martijn J."/>
            <person name="Lind A.E."/>
            <person name="van Eijk R."/>
            <person name="Schleper C."/>
            <person name="Guy L."/>
            <person name="Ettema T.J."/>
        </authorList>
    </citation>
    <scope>NUCLEOTIDE SEQUENCE</scope>
</reference>
<dbReference type="AlphaFoldDB" id="A0A0F9Q513"/>
<name>A0A0F9Q513_9ZZZZ</name>